<evidence type="ECO:0000313" key="2">
    <source>
        <dbReference type="EnsemblMetazoa" id="CJA36663.1"/>
    </source>
</evidence>
<keyword evidence="3" id="KW-1185">Reference proteome</keyword>
<feature type="coiled-coil region" evidence="1">
    <location>
        <begin position="67"/>
        <end position="176"/>
    </location>
</feature>
<accession>A0A8R1EML9</accession>
<protein>
    <submittedName>
        <fullName evidence="2">Uncharacterized protein</fullName>
    </submittedName>
</protein>
<dbReference type="Gene3D" id="1.20.5.170">
    <property type="match status" value="1"/>
</dbReference>
<evidence type="ECO:0000313" key="3">
    <source>
        <dbReference type="Proteomes" id="UP000005237"/>
    </source>
</evidence>
<dbReference type="AlphaFoldDB" id="A0A8R1EML9"/>
<evidence type="ECO:0000256" key="1">
    <source>
        <dbReference type="SAM" id="Coils"/>
    </source>
</evidence>
<dbReference type="EnsemblMetazoa" id="CJA36663.1">
    <property type="protein sequence ID" value="CJA36663.1"/>
    <property type="gene ID" value="WBGene00212510"/>
</dbReference>
<reference evidence="3" key="1">
    <citation type="submission" date="2010-08" db="EMBL/GenBank/DDBJ databases">
        <authorList>
            <consortium name="Caenorhabditis japonica Sequencing Consortium"/>
            <person name="Wilson R.K."/>
        </authorList>
    </citation>
    <scope>NUCLEOTIDE SEQUENCE [LARGE SCALE GENOMIC DNA]</scope>
    <source>
        <strain evidence="3">DF5081</strain>
    </source>
</reference>
<dbReference type="SUPFAM" id="SSF57997">
    <property type="entry name" value="Tropomyosin"/>
    <property type="match status" value="1"/>
</dbReference>
<proteinExistence type="predicted"/>
<organism evidence="2 3">
    <name type="scientific">Caenorhabditis japonica</name>
    <dbReference type="NCBI Taxonomy" id="281687"/>
    <lineage>
        <taxon>Eukaryota</taxon>
        <taxon>Metazoa</taxon>
        <taxon>Ecdysozoa</taxon>
        <taxon>Nematoda</taxon>
        <taxon>Chromadorea</taxon>
        <taxon>Rhabditida</taxon>
        <taxon>Rhabditina</taxon>
        <taxon>Rhabditomorpha</taxon>
        <taxon>Rhabditoidea</taxon>
        <taxon>Rhabditidae</taxon>
        <taxon>Peloderinae</taxon>
        <taxon>Caenorhabditis</taxon>
    </lineage>
</organism>
<feature type="coiled-coil region" evidence="1">
    <location>
        <begin position="7"/>
        <end position="41"/>
    </location>
</feature>
<sequence length="198" mass="23119">MSSATLLVSAQNKIQVLENEVERYRTRELKLLDRIRSLQQQNIVLGNKIGLYEQHLEKVEHDWNVDQESYEEKIHVLSSEKDSAMNQLEQLRQQHVECDGIRVRWEASLRRYMSENKAQSNRIDTLLSKIKTLNKEVRRSAQPSSPPHKMKPYNFLKNHDYRKKRVQDAAEQLREAAGNLVGTETSGKIKEFTFGISN</sequence>
<reference evidence="2" key="2">
    <citation type="submission" date="2022-06" db="UniProtKB">
        <authorList>
            <consortium name="EnsemblMetazoa"/>
        </authorList>
    </citation>
    <scope>IDENTIFICATION</scope>
    <source>
        <strain evidence="2">DF5081</strain>
    </source>
</reference>
<name>A0A8R1EML9_CAEJA</name>
<keyword evidence="1" id="KW-0175">Coiled coil</keyword>
<dbReference type="Proteomes" id="UP000005237">
    <property type="component" value="Unassembled WGS sequence"/>
</dbReference>